<dbReference type="AlphaFoldDB" id="A0A502FW40"/>
<gene>
    <name evidence="1" type="ORF">EAH89_14960</name>
</gene>
<protein>
    <submittedName>
        <fullName evidence="1">Uncharacterized protein</fullName>
    </submittedName>
</protein>
<evidence type="ECO:0000313" key="2">
    <source>
        <dbReference type="Proteomes" id="UP000317078"/>
    </source>
</evidence>
<dbReference type="Proteomes" id="UP000317078">
    <property type="component" value="Unassembled WGS sequence"/>
</dbReference>
<keyword evidence="2" id="KW-1185">Reference proteome</keyword>
<name>A0A502FW40_9PROT</name>
<organism evidence="1 2">
    <name type="scientific">Muricoccus nepalensis</name>
    <dbReference type="NCBI Taxonomy" id="1854500"/>
    <lineage>
        <taxon>Bacteria</taxon>
        <taxon>Pseudomonadati</taxon>
        <taxon>Pseudomonadota</taxon>
        <taxon>Alphaproteobacteria</taxon>
        <taxon>Acetobacterales</taxon>
        <taxon>Roseomonadaceae</taxon>
        <taxon>Muricoccus</taxon>
    </lineage>
</organism>
<dbReference type="EMBL" id="RCZP01000014">
    <property type="protein sequence ID" value="TPG53748.1"/>
    <property type="molecule type" value="Genomic_DNA"/>
</dbReference>
<evidence type="ECO:0000313" key="1">
    <source>
        <dbReference type="EMBL" id="TPG53748.1"/>
    </source>
</evidence>
<sequence length="89" mass="9674">MNHTVRLPRARRPASYSAQLVTLWRCLGMRCRRSALALKGMTGVSNGPRDRPCVSLRKGAQSGDLCDKMPTNQLTAAAVSRPALKARPA</sequence>
<reference evidence="1 2" key="1">
    <citation type="journal article" date="2019" name="Environ. Microbiol.">
        <title>Species interactions and distinct microbial communities in high Arctic permafrost affected cryosols are associated with the CH4 and CO2 gas fluxes.</title>
        <authorList>
            <person name="Altshuler I."/>
            <person name="Hamel J."/>
            <person name="Turney S."/>
            <person name="Magnuson E."/>
            <person name="Levesque R."/>
            <person name="Greer C."/>
            <person name="Whyte L.G."/>
        </authorList>
    </citation>
    <scope>NUCLEOTIDE SEQUENCE [LARGE SCALE GENOMIC DNA]</scope>
    <source>
        <strain evidence="1 2">S9.3B</strain>
    </source>
</reference>
<comment type="caution">
    <text evidence="1">The sequence shown here is derived from an EMBL/GenBank/DDBJ whole genome shotgun (WGS) entry which is preliminary data.</text>
</comment>
<accession>A0A502FW40</accession>
<proteinExistence type="predicted"/>